<proteinExistence type="predicted"/>
<evidence type="ECO:0000256" key="1">
    <source>
        <dbReference type="SAM" id="MobiDB-lite"/>
    </source>
</evidence>
<protein>
    <submittedName>
        <fullName evidence="2">Uncharacterized protein</fullName>
    </submittedName>
</protein>
<feature type="region of interest" description="Disordered" evidence="1">
    <location>
        <begin position="1"/>
        <end position="25"/>
    </location>
</feature>
<dbReference type="EMBL" id="BK015161">
    <property type="protein sequence ID" value="DAD93533.1"/>
    <property type="molecule type" value="Genomic_DNA"/>
</dbReference>
<reference evidence="2" key="1">
    <citation type="journal article" date="2021" name="Proc. Natl. Acad. Sci. U.S.A.">
        <title>A Catalog of Tens of Thousands of Viruses from Human Metagenomes Reveals Hidden Associations with Chronic Diseases.</title>
        <authorList>
            <person name="Tisza M.J."/>
            <person name="Buck C.B."/>
        </authorList>
    </citation>
    <scope>NUCLEOTIDE SEQUENCE</scope>
    <source>
        <strain evidence="2">CtB9N2</strain>
    </source>
</reference>
<accession>A0A8S5NFC1</accession>
<name>A0A8S5NFC1_9CAUD</name>
<organism evidence="2">
    <name type="scientific">Siphoviridae sp. ctB9N2</name>
    <dbReference type="NCBI Taxonomy" id="2826188"/>
    <lineage>
        <taxon>Viruses</taxon>
        <taxon>Duplodnaviria</taxon>
        <taxon>Heunggongvirae</taxon>
        <taxon>Uroviricota</taxon>
        <taxon>Caudoviricetes</taxon>
    </lineage>
</organism>
<evidence type="ECO:0000313" key="2">
    <source>
        <dbReference type="EMBL" id="DAD93533.1"/>
    </source>
</evidence>
<sequence length="60" mass="6862">MGEHKHNPTAVAAKNGELPPKKKPMGTAESRAWVYAWMREHTPLGIMEREIRRNCDGNVY</sequence>